<evidence type="ECO:0000313" key="1">
    <source>
        <dbReference type="EMBL" id="QKU35328.1"/>
    </source>
</evidence>
<reference evidence="1" key="2">
    <citation type="journal article" date="2018" name="Nat. Commun.">
        <title>Tailed giant Tupanvirus possesses the most complete translational apparatus of the known virosphere.</title>
        <authorList>
            <person name="Abrahao J."/>
            <person name="Silva L."/>
            <person name="Silva L.S."/>
            <person name="Khalil J.Y.B."/>
            <person name="Rodrigues R."/>
            <person name="Arantes T."/>
            <person name="Assis F."/>
            <person name="Boratto P."/>
            <person name="Andrade M."/>
            <person name="Kroon E.G."/>
            <person name="Ribeiro B."/>
            <person name="Bergier I."/>
            <person name="Seligmann H."/>
            <person name="Ghigo E."/>
            <person name="Colson P."/>
            <person name="Levasseur A."/>
            <person name="Kroemer G."/>
            <person name="Raoult D."/>
            <person name="La Scola B."/>
        </authorList>
    </citation>
    <scope>NUCLEOTIDE SEQUENCE [LARGE SCALE GENOMIC DNA]</scope>
    <source>
        <strain evidence="1">Soda lake</strain>
    </source>
</reference>
<organism evidence="1">
    <name type="scientific">Tupanvirus soda lake</name>
    <dbReference type="NCBI Taxonomy" id="2126985"/>
    <lineage>
        <taxon>Viruses</taxon>
        <taxon>Varidnaviria</taxon>
        <taxon>Bamfordvirae</taxon>
        <taxon>Nucleocytoviricota</taxon>
        <taxon>Megaviricetes</taxon>
        <taxon>Imitervirales</taxon>
        <taxon>Mimiviridae</taxon>
        <taxon>Megamimivirinae</taxon>
        <taxon>Tupanvirus</taxon>
        <taxon>Tupanvirus salinum</taxon>
    </lineage>
</organism>
<dbReference type="RefSeq" id="YP_010781988.1">
    <property type="nucleotide sequence ID" value="NC_075039.1"/>
</dbReference>
<dbReference type="KEGG" id="vg:80518752"/>
<dbReference type="GeneID" id="80518752"/>
<proteinExistence type="predicted"/>
<reference evidence="1" key="1">
    <citation type="submission" date="2017-01" db="EMBL/GenBank/DDBJ databases">
        <authorList>
            <person name="Assis F.L."/>
            <person name="Abrahao J.S."/>
            <person name="Silva L."/>
            <person name="Khalil J.B."/>
            <person name="Rodrigues R."/>
            <person name="Silva L.S."/>
            <person name="Arantes T."/>
            <person name="Boratto P."/>
            <person name="Andrade M."/>
            <person name="Kroon E.G."/>
            <person name="Ribeiro B."/>
            <person name="Bergier I."/>
            <person name="Seligmann H."/>
            <person name="Ghigo E."/>
            <person name="Colson P."/>
            <person name="Levasseur A."/>
            <person name="Raoult D."/>
            <person name="Scola B.L."/>
        </authorList>
    </citation>
    <scope>NUCLEOTIDE SEQUENCE</scope>
    <source>
        <strain evidence="1">Soda lake</strain>
    </source>
</reference>
<accession>A0A6N1NV49</accession>
<name>A0A6N1NV49_9VIRU</name>
<sequence length="123" mass="15103">MHKLDFKIDMYWYILRVTMRLINTCSNIWINVMKRSYCNPAFKKVVNIFFENYLNYNTKLKKISPMDIEFIENKELRDRLVLLIQEKEKRDLLRMRMKIESARRCFFLNESHKLSELVESIVD</sequence>
<protein>
    <submittedName>
        <fullName evidence="1">Putative orfan</fullName>
    </submittedName>
</protein>
<dbReference type="EMBL" id="KY523104">
    <property type="protein sequence ID" value="QKU35328.1"/>
    <property type="molecule type" value="Genomic_DNA"/>
</dbReference>